<evidence type="ECO:0000313" key="2">
    <source>
        <dbReference type="EMBL" id="EFH88124.1"/>
    </source>
</evidence>
<name>D6TC88_KTERA</name>
<dbReference type="Proteomes" id="UP000004508">
    <property type="component" value="Unassembled WGS sequence"/>
</dbReference>
<dbReference type="eggNOG" id="COG3039">
    <property type="taxonomic scope" value="Bacteria"/>
</dbReference>
<dbReference type="AlphaFoldDB" id="D6TC88"/>
<sequence length="330" mass="37442">MSGRGIKKHNVTFDVVQFLYYNKNVNVTLRQNIFHSPHLKPLETLRKRGKLMIQSPYDMEARYSKKKQTGWVGYKVHFTGCDADQPHFVLEVTTTASTLPDGEVMEDLHERLADNRLLPSQHLVDKGYVDAELLATSQHRHQIDLVGPVLPDTSWASKEAGRFDHSHFHIDWKAKQVLCPAGQTSRDWGHIPDRHGKPRLRIRFPLPLCRVCTLHEKCSSTAAKVLILRPDEATYVALQQARKRQETAEFRALYAARAGIEGTVAQSVRTCEIRRSRYIGMKKLNLQAFLTATSINMLRACHWIAEAKLATTPTSRFAELLASVKQVAVA</sequence>
<dbReference type="Pfam" id="PF13751">
    <property type="entry name" value="DDE_Tnp_1_6"/>
    <property type="match status" value="1"/>
</dbReference>
<feature type="domain" description="Transposase DDE" evidence="1">
    <location>
        <begin position="178"/>
        <end position="299"/>
    </location>
</feature>
<reference evidence="2 3" key="1">
    <citation type="journal article" date="2011" name="Stand. Genomic Sci.">
        <title>Non-contiguous finished genome sequence and contextual data of the filamentous soil bacterium Ktedonobacter racemifer type strain (SOSP1-21).</title>
        <authorList>
            <person name="Chang Y.J."/>
            <person name="Land M."/>
            <person name="Hauser L."/>
            <person name="Chertkov O."/>
            <person name="Del Rio T.G."/>
            <person name="Nolan M."/>
            <person name="Copeland A."/>
            <person name="Tice H."/>
            <person name="Cheng J.F."/>
            <person name="Lucas S."/>
            <person name="Han C."/>
            <person name="Goodwin L."/>
            <person name="Pitluck S."/>
            <person name="Ivanova N."/>
            <person name="Ovchinikova G."/>
            <person name="Pati A."/>
            <person name="Chen A."/>
            <person name="Palaniappan K."/>
            <person name="Mavromatis K."/>
            <person name="Liolios K."/>
            <person name="Brettin T."/>
            <person name="Fiebig A."/>
            <person name="Rohde M."/>
            <person name="Abt B."/>
            <person name="Goker M."/>
            <person name="Detter J.C."/>
            <person name="Woyke T."/>
            <person name="Bristow J."/>
            <person name="Eisen J.A."/>
            <person name="Markowitz V."/>
            <person name="Hugenholtz P."/>
            <person name="Kyrpides N.C."/>
            <person name="Klenk H.P."/>
            <person name="Lapidus A."/>
        </authorList>
    </citation>
    <scope>NUCLEOTIDE SEQUENCE [LARGE SCALE GENOMIC DNA]</scope>
    <source>
        <strain evidence="3">DSM 44963</strain>
    </source>
</reference>
<protein>
    <submittedName>
        <fullName evidence="2">Transposase IS4 family protein</fullName>
    </submittedName>
</protein>
<dbReference type="EMBL" id="ADVG01000001">
    <property type="protein sequence ID" value="EFH88124.1"/>
    <property type="molecule type" value="Genomic_DNA"/>
</dbReference>
<comment type="caution">
    <text evidence="2">The sequence shown here is derived from an EMBL/GenBank/DDBJ whole genome shotgun (WGS) entry which is preliminary data.</text>
</comment>
<dbReference type="STRING" id="485913.Krac_9523"/>
<accession>D6TC88</accession>
<dbReference type="InterPro" id="IPR025668">
    <property type="entry name" value="Tnp_DDE_dom"/>
</dbReference>
<proteinExistence type="predicted"/>
<keyword evidence="3" id="KW-1185">Reference proteome</keyword>
<dbReference type="PANTHER" id="PTHR33408:SF2">
    <property type="entry name" value="TRANSPOSASE DDE DOMAIN-CONTAINING PROTEIN"/>
    <property type="match status" value="1"/>
</dbReference>
<gene>
    <name evidence="2" type="ORF">Krac_9523</name>
</gene>
<organism evidence="2 3">
    <name type="scientific">Ktedonobacter racemifer DSM 44963</name>
    <dbReference type="NCBI Taxonomy" id="485913"/>
    <lineage>
        <taxon>Bacteria</taxon>
        <taxon>Bacillati</taxon>
        <taxon>Chloroflexota</taxon>
        <taxon>Ktedonobacteria</taxon>
        <taxon>Ktedonobacterales</taxon>
        <taxon>Ktedonobacteraceae</taxon>
        <taxon>Ktedonobacter</taxon>
    </lineage>
</organism>
<dbReference type="InParanoid" id="D6TC88"/>
<evidence type="ECO:0000259" key="1">
    <source>
        <dbReference type="Pfam" id="PF13751"/>
    </source>
</evidence>
<dbReference type="PANTHER" id="PTHR33408">
    <property type="entry name" value="TRANSPOSASE"/>
    <property type="match status" value="1"/>
</dbReference>
<evidence type="ECO:0000313" key="3">
    <source>
        <dbReference type="Proteomes" id="UP000004508"/>
    </source>
</evidence>